<feature type="active site" evidence="6">
    <location>
        <position position="167"/>
    </location>
</feature>
<feature type="active site" description="Proton acceptor" evidence="6">
    <location>
        <position position="52"/>
    </location>
</feature>
<accession>I3Z1X5</accession>
<dbReference type="Pfam" id="PF14487">
    <property type="entry name" value="DarT"/>
    <property type="match status" value="1"/>
</dbReference>
<dbReference type="EMBL" id="CP003281">
    <property type="protein sequence ID" value="AFL83243.1"/>
    <property type="molecule type" value="Genomic_DNA"/>
</dbReference>
<sequence>MSGKQPNIVRLFRIVHINNVEYLLTHGMYTRNHIQADPNYINIGDRGLITQRNEYPVGITPPNGVLGEYIPFYFGPLSPMLLNIKTGYRGITQRPQGEIIYIVCRLNNVVENCREWCFTDGHAKDQMVTEFYNDLNDINKIHWDVVNLRYWYPVEEFIDRQVRKQAEFLVKHHVPVSCISGIVVLNEARKTFVEEIVTRLGLDIPVLVDPNNKFYY</sequence>
<dbReference type="GO" id="GO:0016757">
    <property type="term" value="F:glycosyltransferase activity"/>
    <property type="evidence" value="ECO:0007669"/>
    <property type="project" value="UniProtKB-UniRule"/>
</dbReference>
<gene>
    <name evidence="8" type="ordered locus">Belba_0586</name>
</gene>
<evidence type="ECO:0000259" key="7">
    <source>
        <dbReference type="PROSITE" id="PS52018"/>
    </source>
</evidence>
<dbReference type="Proteomes" id="UP000006050">
    <property type="component" value="Chromosome"/>
</dbReference>
<feature type="binding site" evidence="6">
    <location>
        <begin position="13"/>
        <end position="15"/>
    </location>
    <ligand>
        <name>NAD(+)</name>
        <dbReference type="ChEBI" id="CHEBI:57540"/>
    </ligand>
</feature>
<dbReference type="InterPro" id="IPR029494">
    <property type="entry name" value="DarT"/>
</dbReference>
<dbReference type="KEGG" id="bbd:Belba_0586"/>
<dbReference type="STRING" id="866536.Belba_0586"/>
<dbReference type="RefSeq" id="WP_014771255.1">
    <property type="nucleotide sequence ID" value="NC_018010.1"/>
</dbReference>
<evidence type="ECO:0000256" key="5">
    <source>
        <dbReference type="ARBA" id="ARBA00023125"/>
    </source>
</evidence>
<comment type="caution">
    <text evidence="6">Lacks conserved residue(s) required for the propagation of feature annotation.</text>
</comment>
<dbReference type="GO" id="GO:0003677">
    <property type="term" value="F:DNA binding"/>
    <property type="evidence" value="ECO:0007669"/>
    <property type="project" value="UniProtKB-UniRule"/>
</dbReference>
<organism evidence="8 9">
    <name type="scientific">Belliella baltica (strain DSM 15883 / CIP 108006 / LMG 21964 / BA134)</name>
    <dbReference type="NCBI Taxonomy" id="866536"/>
    <lineage>
        <taxon>Bacteria</taxon>
        <taxon>Pseudomonadati</taxon>
        <taxon>Bacteroidota</taxon>
        <taxon>Cytophagia</taxon>
        <taxon>Cytophagales</taxon>
        <taxon>Cyclobacteriaceae</taxon>
        <taxon>Belliella</taxon>
    </lineage>
</organism>
<dbReference type="AlphaFoldDB" id="I3Z1X5"/>
<comment type="similarity">
    <text evidence="6">Belongs to the DarT ADP-ribosyltransferase family.</text>
</comment>
<name>I3Z1X5_BELBD</name>
<keyword evidence="3 6" id="KW-0808">Transferase</keyword>
<dbReference type="PROSITE" id="PS52018">
    <property type="entry name" value="DART"/>
    <property type="match status" value="1"/>
</dbReference>
<dbReference type="GO" id="GO:0016779">
    <property type="term" value="F:nucleotidyltransferase activity"/>
    <property type="evidence" value="ECO:0007669"/>
    <property type="project" value="UniProtKB-UniRule"/>
</dbReference>
<keyword evidence="5 6" id="KW-0238">DNA-binding</keyword>
<evidence type="ECO:0000313" key="8">
    <source>
        <dbReference type="EMBL" id="AFL83243.1"/>
    </source>
</evidence>
<evidence type="ECO:0000256" key="6">
    <source>
        <dbReference type="PROSITE-ProRule" id="PRU01362"/>
    </source>
</evidence>
<comment type="catalytic activity">
    <reaction evidence="6">
        <text>a thymidine in DNA + NAD(+) = an N-(ADP-alpha-D-ribosyl)-thymidine in DNA + nicotinamide + H(+)</text>
        <dbReference type="Rhea" id="RHEA:71651"/>
        <dbReference type="Rhea" id="RHEA-COMP:13556"/>
        <dbReference type="Rhea" id="RHEA-COMP:18051"/>
        <dbReference type="ChEBI" id="CHEBI:15378"/>
        <dbReference type="ChEBI" id="CHEBI:17154"/>
        <dbReference type="ChEBI" id="CHEBI:57540"/>
        <dbReference type="ChEBI" id="CHEBI:137386"/>
        <dbReference type="ChEBI" id="CHEBI:191199"/>
    </reaction>
</comment>
<keyword evidence="2 6" id="KW-0328">Glycosyltransferase</keyword>
<evidence type="ECO:0000256" key="2">
    <source>
        <dbReference type="ARBA" id="ARBA00022676"/>
    </source>
</evidence>
<protein>
    <recommendedName>
        <fullName evidence="7">DarT domain-containing protein</fullName>
    </recommendedName>
</protein>
<reference evidence="9" key="1">
    <citation type="submission" date="2012-06" db="EMBL/GenBank/DDBJ databases">
        <title>The complete genome of Belliella baltica DSM 15883.</title>
        <authorList>
            <person name="Lucas S."/>
            <person name="Copeland A."/>
            <person name="Lapidus A."/>
            <person name="Goodwin L."/>
            <person name="Pitluck S."/>
            <person name="Peters L."/>
            <person name="Mikhailova N."/>
            <person name="Davenport K."/>
            <person name="Kyrpides N."/>
            <person name="Mavromatis K."/>
            <person name="Pagani I."/>
            <person name="Ivanova N."/>
            <person name="Ovchinnikova G."/>
            <person name="Zeytun A."/>
            <person name="Detter J.C."/>
            <person name="Han C."/>
            <person name="Land M."/>
            <person name="Hauser L."/>
            <person name="Markowitz V."/>
            <person name="Cheng J.-F."/>
            <person name="Hugenholtz P."/>
            <person name="Woyke T."/>
            <person name="Wu D."/>
            <person name="Tindall B."/>
            <person name="Pomrenke H."/>
            <person name="Brambilla E."/>
            <person name="Klenk H.-P."/>
            <person name="Eisen J.A."/>
        </authorList>
    </citation>
    <scope>NUCLEOTIDE SEQUENCE [LARGE SCALE GENOMIC DNA]</scope>
    <source>
        <strain evidence="9">DSM 15883 / CIP 108006 / LMG 21964 / BA134</strain>
    </source>
</reference>
<evidence type="ECO:0000313" key="9">
    <source>
        <dbReference type="Proteomes" id="UP000006050"/>
    </source>
</evidence>
<evidence type="ECO:0000256" key="4">
    <source>
        <dbReference type="ARBA" id="ARBA00022695"/>
    </source>
</evidence>
<keyword evidence="1 6" id="KW-1277">Toxin-antitoxin system</keyword>
<dbReference type="HOGENOM" id="CLU_113641_0_0_10"/>
<feature type="domain" description="DarT" evidence="7">
    <location>
        <begin position="9"/>
        <end position="214"/>
    </location>
</feature>
<feature type="binding site" evidence="6">
    <location>
        <position position="52"/>
    </location>
    <ligand>
        <name>NAD(+)</name>
        <dbReference type="ChEBI" id="CHEBI:57540"/>
    </ligand>
</feature>
<dbReference type="OrthoDB" id="9813972at2"/>
<evidence type="ECO:0000256" key="3">
    <source>
        <dbReference type="ARBA" id="ARBA00022679"/>
    </source>
</evidence>
<dbReference type="eggNOG" id="COG4948">
    <property type="taxonomic scope" value="Bacteria"/>
</dbReference>
<evidence type="ECO:0000256" key="1">
    <source>
        <dbReference type="ARBA" id="ARBA00022649"/>
    </source>
</evidence>
<proteinExistence type="inferred from homology"/>
<keyword evidence="4 6" id="KW-0548">Nucleotidyltransferase</keyword>
<keyword evidence="9" id="KW-1185">Reference proteome</keyword>